<keyword evidence="3" id="KW-1003">Cell membrane</keyword>
<evidence type="ECO:0000256" key="2">
    <source>
        <dbReference type="ARBA" id="ARBA00022448"/>
    </source>
</evidence>
<comment type="similarity">
    <text evidence="1">Belongs to the ABC transporter superfamily.</text>
</comment>
<dbReference type="SMART" id="SM00382">
    <property type="entry name" value="AAA"/>
    <property type="match status" value="1"/>
</dbReference>
<dbReference type="SUPFAM" id="SSF52540">
    <property type="entry name" value="P-loop containing nucleoside triphosphate hydrolases"/>
    <property type="match status" value="1"/>
</dbReference>
<sequence length="251" mass="28160">MRRLFLGGRRMSILVENLTVSYQRRPAVHHVSAEFSDGSMWAVFGPNGAGKSTLLKAVMGLQNADTGRVSWQGLARRDIAYLPQQSEIDRSQPMTVFELAAMGLWYEIGFFGRVNAARRARVYAALERVEMRDFAERRIAHLSNGQFQRVLFARMLAQNAKFLLLDEPFNAVDARTTYALLDVLRCCNQDGQAVIAVLHDYEQVRAYFPQTLLLAREKIAAGATEKVLTDGFLLQANAAVQKQESADWCGV</sequence>
<dbReference type="PANTHER" id="PTHR42734">
    <property type="entry name" value="METAL TRANSPORT SYSTEM ATP-BINDING PROTEIN TM_0124-RELATED"/>
    <property type="match status" value="1"/>
</dbReference>
<dbReference type="OrthoDB" id="9806726at2"/>
<keyword evidence="5 6" id="KW-0067">ATP-binding</keyword>
<dbReference type="EMBL" id="CP022278">
    <property type="protein sequence ID" value="ASK26883.1"/>
    <property type="molecule type" value="Genomic_DNA"/>
</dbReference>
<name>A0A220S0D2_9NEIS</name>
<evidence type="ECO:0000313" key="6">
    <source>
        <dbReference type="EMBL" id="ASK26883.1"/>
    </source>
</evidence>
<keyword evidence="3" id="KW-0472">Membrane</keyword>
<dbReference type="KEGG" id="nei:BG910_03210"/>
<keyword evidence="2" id="KW-0813">Transport</keyword>
<evidence type="ECO:0000313" key="7">
    <source>
        <dbReference type="Proteomes" id="UP000198238"/>
    </source>
</evidence>
<proteinExistence type="inferred from homology"/>
<dbReference type="AlphaFoldDB" id="A0A220S0D2"/>
<organism evidence="6 7">
    <name type="scientific">Neisseria chenwenguii</name>
    <dbReference type="NCBI Taxonomy" id="1853278"/>
    <lineage>
        <taxon>Bacteria</taxon>
        <taxon>Pseudomonadati</taxon>
        <taxon>Pseudomonadota</taxon>
        <taxon>Betaproteobacteria</taxon>
        <taxon>Neisseriales</taxon>
        <taxon>Neisseriaceae</taxon>
        <taxon>Neisseria</taxon>
    </lineage>
</organism>
<dbReference type="InterPro" id="IPR003593">
    <property type="entry name" value="AAA+_ATPase"/>
</dbReference>
<dbReference type="Gene3D" id="3.40.50.300">
    <property type="entry name" value="P-loop containing nucleotide triphosphate hydrolases"/>
    <property type="match status" value="1"/>
</dbReference>
<evidence type="ECO:0000256" key="1">
    <source>
        <dbReference type="ARBA" id="ARBA00005417"/>
    </source>
</evidence>
<evidence type="ECO:0000256" key="4">
    <source>
        <dbReference type="ARBA" id="ARBA00022741"/>
    </source>
</evidence>
<dbReference type="InterPro" id="IPR027417">
    <property type="entry name" value="P-loop_NTPase"/>
</dbReference>
<dbReference type="GO" id="GO:0005524">
    <property type="term" value="F:ATP binding"/>
    <property type="evidence" value="ECO:0007669"/>
    <property type="project" value="UniProtKB-KW"/>
</dbReference>
<evidence type="ECO:0000256" key="5">
    <source>
        <dbReference type="ARBA" id="ARBA00022840"/>
    </source>
</evidence>
<dbReference type="InterPro" id="IPR003439">
    <property type="entry name" value="ABC_transporter-like_ATP-bd"/>
</dbReference>
<dbReference type="InterPro" id="IPR050153">
    <property type="entry name" value="Metal_Ion_Import_ABC"/>
</dbReference>
<keyword evidence="7" id="KW-1185">Reference proteome</keyword>
<dbReference type="PROSITE" id="PS50893">
    <property type="entry name" value="ABC_TRANSPORTER_2"/>
    <property type="match status" value="1"/>
</dbReference>
<evidence type="ECO:0000256" key="3">
    <source>
        <dbReference type="ARBA" id="ARBA00022475"/>
    </source>
</evidence>
<dbReference type="Proteomes" id="UP000198238">
    <property type="component" value="Chromosome"/>
</dbReference>
<reference evidence="6 7" key="1">
    <citation type="submission" date="2017-06" db="EMBL/GenBank/DDBJ databases">
        <title>Neisseria chenwenguii sp. nov., isolated from the intestinal contents of Tibetan Plateau Pika in Yushu, Qinghai Province, China.</title>
        <authorList>
            <person name="Zhang G."/>
        </authorList>
    </citation>
    <scope>NUCLEOTIDE SEQUENCE [LARGE SCALE GENOMIC DNA]</scope>
    <source>
        <strain evidence="6 7">10023</strain>
    </source>
</reference>
<accession>A0A220S0D2</accession>
<protein>
    <submittedName>
        <fullName evidence="6">ABC transporter ATP-binding protein</fullName>
    </submittedName>
</protein>
<dbReference type="PANTHER" id="PTHR42734:SF5">
    <property type="entry name" value="IRON TRANSPORT SYSTEM ATP-BINDING PROTEIN HI_0361-RELATED"/>
    <property type="match status" value="1"/>
</dbReference>
<dbReference type="Pfam" id="PF00005">
    <property type="entry name" value="ABC_tran"/>
    <property type="match status" value="1"/>
</dbReference>
<gene>
    <name evidence="6" type="ORF">BG910_03210</name>
</gene>
<dbReference type="CDD" id="cd03235">
    <property type="entry name" value="ABC_Metallic_Cations"/>
    <property type="match status" value="1"/>
</dbReference>
<keyword evidence="4" id="KW-0547">Nucleotide-binding</keyword>
<dbReference type="GO" id="GO:0016887">
    <property type="term" value="F:ATP hydrolysis activity"/>
    <property type="evidence" value="ECO:0007669"/>
    <property type="project" value="InterPro"/>
</dbReference>